<organism evidence="4 5">
    <name type="scientific">Symbiodinium microadriaticum</name>
    <name type="common">Dinoflagellate</name>
    <name type="synonym">Zooxanthella microadriatica</name>
    <dbReference type="NCBI Taxonomy" id="2951"/>
    <lineage>
        <taxon>Eukaryota</taxon>
        <taxon>Sar</taxon>
        <taxon>Alveolata</taxon>
        <taxon>Dinophyceae</taxon>
        <taxon>Suessiales</taxon>
        <taxon>Symbiodiniaceae</taxon>
        <taxon>Symbiodinium</taxon>
    </lineage>
</organism>
<evidence type="ECO:0000256" key="2">
    <source>
        <dbReference type="SAM" id="Coils"/>
    </source>
</evidence>
<sequence>MSHDLGGPVPGDSVRLRHGQHRRQGRRHRRAMTELDVGDSLPPYASEENKKLDAEVKQKQAQIESIEEQLERDGARVKIMTDHLVNVQQHVGPAALKR</sequence>
<name>A0A1Q9ENP5_SYMMI</name>
<dbReference type="Proteomes" id="UP000186817">
    <property type="component" value="Unassembled WGS sequence"/>
</dbReference>
<feature type="compositionally biased region" description="Basic residues" evidence="3">
    <location>
        <begin position="16"/>
        <end position="30"/>
    </location>
</feature>
<dbReference type="AlphaFoldDB" id="A0A1Q9ENP5"/>
<keyword evidence="1 2" id="KW-0175">Coiled coil</keyword>
<feature type="region of interest" description="Disordered" evidence="3">
    <location>
        <begin position="1"/>
        <end position="49"/>
    </location>
</feature>
<evidence type="ECO:0000313" key="4">
    <source>
        <dbReference type="EMBL" id="OLQ09007.1"/>
    </source>
</evidence>
<dbReference type="GO" id="GO:0060285">
    <property type="term" value="P:cilium-dependent cell motility"/>
    <property type="evidence" value="ECO:0007669"/>
    <property type="project" value="TreeGrafter"/>
</dbReference>
<protein>
    <submittedName>
        <fullName evidence="4">Uncharacterized protein</fullName>
    </submittedName>
</protein>
<comment type="caution">
    <text evidence="4">The sequence shown here is derived from an EMBL/GenBank/DDBJ whole genome shotgun (WGS) entry which is preliminary data.</text>
</comment>
<gene>
    <name evidence="4" type="ORF">AK812_SmicGene7430</name>
</gene>
<feature type="coiled-coil region" evidence="2">
    <location>
        <begin position="49"/>
        <end position="76"/>
    </location>
</feature>
<proteinExistence type="predicted"/>
<evidence type="ECO:0000313" key="5">
    <source>
        <dbReference type="Proteomes" id="UP000186817"/>
    </source>
</evidence>
<dbReference type="EMBL" id="LSRX01000105">
    <property type="protein sequence ID" value="OLQ09007.1"/>
    <property type="molecule type" value="Genomic_DNA"/>
</dbReference>
<keyword evidence="5" id="KW-1185">Reference proteome</keyword>
<dbReference type="GO" id="GO:0036159">
    <property type="term" value="P:inner dynein arm assembly"/>
    <property type="evidence" value="ECO:0007669"/>
    <property type="project" value="InterPro"/>
</dbReference>
<dbReference type="PANTHER" id="PTHR18962:SF0">
    <property type="entry name" value="COILED-COIL DOMAIN-CONTAINING PROTEIN 39"/>
    <property type="match status" value="1"/>
</dbReference>
<dbReference type="GO" id="GO:0005930">
    <property type="term" value="C:axoneme"/>
    <property type="evidence" value="ECO:0007669"/>
    <property type="project" value="InterPro"/>
</dbReference>
<reference evidence="4 5" key="1">
    <citation type="submission" date="2016-02" db="EMBL/GenBank/DDBJ databases">
        <title>Genome analysis of coral dinoflagellate symbionts highlights evolutionary adaptations to a symbiotic lifestyle.</title>
        <authorList>
            <person name="Aranda M."/>
            <person name="Li Y."/>
            <person name="Liew Y.J."/>
            <person name="Baumgarten S."/>
            <person name="Simakov O."/>
            <person name="Wilson M."/>
            <person name="Piel J."/>
            <person name="Ashoor H."/>
            <person name="Bougouffa S."/>
            <person name="Bajic V.B."/>
            <person name="Ryu T."/>
            <person name="Ravasi T."/>
            <person name="Bayer T."/>
            <person name="Micklem G."/>
            <person name="Kim H."/>
            <person name="Bhak J."/>
            <person name="Lajeunesse T.C."/>
            <person name="Voolstra C.R."/>
        </authorList>
    </citation>
    <scope>NUCLEOTIDE SEQUENCE [LARGE SCALE GENOMIC DNA]</scope>
    <source>
        <strain evidence="4 5">CCMP2467</strain>
    </source>
</reference>
<evidence type="ECO:0000256" key="1">
    <source>
        <dbReference type="ARBA" id="ARBA00023054"/>
    </source>
</evidence>
<evidence type="ECO:0000256" key="3">
    <source>
        <dbReference type="SAM" id="MobiDB-lite"/>
    </source>
</evidence>
<dbReference type="OrthoDB" id="10259720at2759"/>
<dbReference type="GO" id="GO:0003341">
    <property type="term" value="P:cilium movement"/>
    <property type="evidence" value="ECO:0007669"/>
    <property type="project" value="InterPro"/>
</dbReference>
<dbReference type="PANTHER" id="PTHR18962">
    <property type="entry name" value="COILED-COIL DOMAIN-CONTAINING PROTEIN 39"/>
    <property type="match status" value="1"/>
</dbReference>
<accession>A0A1Q9ENP5</accession>
<dbReference type="InterPro" id="IPR033290">
    <property type="entry name" value="CCDC39"/>
</dbReference>